<organism evidence="1 2">
    <name type="scientific">Flavobacterium agrisoli</name>
    <dbReference type="NCBI Taxonomy" id="2793066"/>
    <lineage>
        <taxon>Bacteria</taxon>
        <taxon>Pseudomonadati</taxon>
        <taxon>Bacteroidota</taxon>
        <taxon>Flavobacteriia</taxon>
        <taxon>Flavobacteriales</taxon>
        <taxon>Flavobacteriaceae</taxon>
        <taxon>Flavobacterium</taxon>
    </lineage>
</organism>
<reference evidence="1" key="1">
    <citation type="submission" date="2020-12" db="EMBL/GenBank/DDBJ databases">
        <title>Bacterial novel species Flavobacterium sp. SE-1-e isolated from soil.</title>
        <authorList>
            <person name="Jung H.-Y."/>
        </authorList>
    </citation>
    <scope>NUCLEOTIDE SEQUENCE</scope>
    <source>
        <strain evidence="1">SE-1-e</strain>
    </source>
</reference>
<evidence type="ECO:0000313" key="1">
    <source>
        <dbReference type="EMBL" id="MBK0368650.1"/>
    </source>
</evidence>
<dbReference type="InterPro" id="IPR011335">
    <property type="entry name" value="Restrct_endonuc-II-like"/>
</dbReference>
<evidence type="ECO:0008006" key="3">
    <source>
        <dbReference type="Google" id="ProtNLM"/>
    </source>
</evidence>
<dbReference type="EMBL" id="JAEHFV010000001">
    <property type="protein sequence ID" value="MBK0368650.1"/>
    <property type="molecule type" value="Genomic_DNA"/>
</dbReference>
<name>A0A934PJU5_9FLAO</name>
<sequence length="459" mass="53582">MTTRIPITELIFPEYDDKDVIAAFDYFMTFMTPDQWHKRKQAIEEYLSNFHSDSPPLSKPVSDGLLLVIEKDRIGWYLYLVHCLIHEPHKYEYYQGARIVPIFKRIGLDIDLLPSLDGLRKKISDLIKKRPIEADQILFEFLAALAWKRNGYQVEFLPEEADKTPDLLVRKEDKSYQVECKRQQKSGSYFYEETLLRQKMVHHIIPFVLAHNYLLEITFHVELKTLPETYLIDLFRLENSKIKEKNWRLSNEKIEIIASTFDLKMINAQLLKYHIKYNSPQLLELLAKKPIDYEGFTVALNSTGYHVGEGLANNRYIHKITNAAGIKCTCDSLQAYVGKARDLDGLLAKALRQLTLPYEAVIHIGMETFDGPAVERERLKKIVKTIESINPEKTRLSWLFTHFFQSYSRSNQEWIFDESVDVASSYVVPITPLPKNFLVIPEEADIINNSRHWDRPLPQ</sequence>
<protein>
    <recommendedName>
        <fullName evidence="3">Restriction endonuclease</fullName>
    </recommendedName>
</protein>
<accession>A0A934PJU5</accession>
<dbReference type="RefSeq" id="WP_200104571.1">
    <property type="nucleotide sequence ID" value="NZ_JAEHFV010000001.1"/>
</dbReference>
<dbReference type="SUPFAM" id="SSF52980">
    <property type="entry name" value="Restriction endonuclease-like"/>
    <property type="match status" value="1"/>
</dbReference>
<dbReference type="AlphaFoldDB" id="A0A934PJU5"/>
<comment type="caution">
    <text evidence="1">The sequence shown here is derived from an EMBL/GenBank/DDBJ whole genome shotgun (WGS) entry which is preliminary data.</text>
</comment>
<proteinExistence type="predicted"/>
<keyword evidence="2" id="KW-1185">Reference proteome</keyword>
<dbReference type="Proteomes" id="UP000609172">
    <property type="component" value="Unassembled WGS sequence"/>
</dbReference>
<evidence type="ECO:0000313" key="2">
    <source>
        <dbReference type="Proteomes" id="UP000609172"/>
    </source>
</evidence>
<gene>
    <name evidence="1" type="ORF">I5M07_02285</name>
</gene>